<dbReference type="PROSITE" id="PS51257">
    <property type="entry name" value="PROKAR_LIPOPROTEIN"/>
    <property type="match status" value="1"/>
</dbReference>
<evidence type="ECO:0000256" key="1">
    <source>
        <dbReference type="SAM" id="SignalP"/>
    </source>
</evidence>
<keyword evidence="1" id="KW-0732">Signal</keyword>
<name>A0A1E5QC15_9PROT</name>
<evidence type="ECO:0000313" key="3">
    <source>
        <dbReference type="Proteomes" id="UP000095347"/>
    </source>
</evidence>
<accession>A0A1E5QC15</accession>
<feature type="chain" id="PRO_5009184196" evidence="1">
    <location>
        <begin position="28"/>
        <end position="212"/>
    </location>
</feature>
<dbReference type="EMBL" id="MCGG01000008">
    <property type="protein sequence ID" value="OEJ69223.1"/>
    <property type="molecule type" value="Genomic_DNA"/>
</dbReference>
<feature type="signal peptide" evidence="1">
    <location>
        <begin position="1"/>
        <end position="27"/>
    </location>
</feature>
<evidence type="ECO:0000313" key="2">
    <source>
        <dbReference type="EMBL" id="OEJ69223.1"/>
    </source>
</evidence>
<reference evidence="3" key="1">
    <citation type="submission" date="2016-07" db="EMBL/GenBank/DDBJ databases">
        <authorList>
            <person name="Florea S."/>
            <person name="Webb J.S."/>
            <person name="Jaromczyk J."/>
            <person name="Schardl C.L."/>
        </authorList>
    </citation>
    <scope>NUCLEOTIDE SEQUENCE [LARGE SCALE GENOMIC DNA]</scope>
    <source>
        <strain evidence="3">MV-1</strain>
    </source>
</reference>
<organism evidence="2 3">
    <name type="scientific">Magnetovibrio blakemorei</name>
    <dbReference type="NCBI Taxonomy" id="28181"/>
    <lineage>
        <taxon>Bacteria</taxon>
        <taxon>Pseudomonadati</taxon>
        <taxon>Pseudomonadota</taxon>
        <taxon>Alphaproteobacteria</taxon>
        <taxon>Rhodospirillales</taxon>
        <taxon>Magnetovibrionaceae</taxon>
        <taxon>Magnetovibrio</taxon>
    </lineage>
</organism>
<protein>
    <submittedName>
        <fullName evidence="2">Uncharacterized protein</fullName>
    </submittedName>
</protein>
<comment type="caution">
    <text evidence="2">The sequence shown here is derived from an EMBL/GenBank/DDBJ whole genome shotgun (WGS) entry which is preliminary data.</text>
</comment>
<dbReference type="STRING" id="28181.BEN30_03815"/>
<keyword evidence="3" id="KW-1185">Reference proteome</keyword>
<gene>
    <name evidence="2" type="ORF">BEN30_03815</name>
</gene>
<dbReference type="AlphaFoldDB" id="A0A1E5QC15"/>
<dbReference type="OrthoDB" id="8447133at2"/>
<dbReference type="RefSeq" id="WP_069956688.1">
    <property type="nucleotide sequence ID" value="NZ_MCGG01000008.1"/>
</dbReference>
<proteinExistence type="predicted"/>
<dbReference type="Proteomes" id="UP000095347">
    <property type="component" value="Unassembled WGS sequence"/>
</dbReference>
<sequence>MIMKTHRQVLKSVRAALLIVVGTCVLAACASEAPLAGPVPKIGFAHLGTIPLNVDRIGVSSTYQSPMKAPNAEQRFPTSPAQAMKIWAGSRLQAVGGAGSPATAQFVIEDASVIETKLEKTKGFKGMFTYEPTARYDAHAVAHLSVQEAPGGVSGIASGEIRVSATRSVEVRENATLGEREKAWFEMIEALMADFNSQMETQIHAHLQRWMR</sequence>